<evidence type="ECO:0000313" key="2">
    <source>
        <dbReference type="EMBL" id="RVU18494.1"/>
    </source>
</evidence>
<dbReference type="PANTHER" id="PTHR30015">
    <property type="entry name" value="MRR RESTRICTION SYSTEM PROTEIN"/>
    <property type="match status" value="1"/>
</dbReference>
<organism evidence="2 3">
    <name type="scientific">Methylobacterium oryzihabitans</name>
    <dbReference type="NCBI Taxonomy" id="2499852"/>
    <lineage>
        <taxon>Bacteria</taxon>
        <taxon>Pseudomonadati</taxon>
        <taxon>Pseudomonadota</taxon>
        <taxon>Alphaproteobacteria</taxon>
        <taxon>Hyphomicrobiales</taxon>
        <taxon>Methylobacteriaceae</taxon>
        <taxon>Methylobacterium</taxon>
    </lineage>
</organism>
<name>A0A437P8B5_9HYPH</name>
<dbReference type="Gene3D" id="3.40.1350.10">
    <property type="match status" value="1"/>
</dbReference>
<protein>
    <submittedName>
        <fullName evidence="2">Restriction endonuclease</fullName>
    </submittedName>
</protein>
<dbReference type="SUPFAM" id="SSF52980">
    <property type="entry name" value="Restriction endonuclease-like"/>
    <property type="match status" value="1"/>
</dbReference>
<dbReference type="InterPro" id="IPR052906">
    <property type="entry name" value="Type_IV_Methyl-Rstrct_Enzyme"/>
</dbReference>
<dbReference type="Pfam" id="PF04471">
    <property type="entry name" value="Mrr_cat"/>
    <property type="match status" value="1"/>
</dbReference>
<evidence type="ECO:0000313" key="3">
    <source>
        <dbReference type="Proteomes" id="UP000286997"/>
    </source>
</evidence>
<gene>
    <name evidence="2" type="ORF">EOE48_11475</name>
</gene>
<keyword evidence="3" id="KW-1185">Reference proteome</keyword>
<dbReference type="GO" id="GO:0009307">
    <property type="term" value="P:DNA restriction-modification system"/>
    <property type="evidence" value="ECO:0007669"/>
    <property type="project" value="InterPro"/>
</dbReference>
<dbReference type="AlphaFoldDB" id="A0A437P8B5"/>
<reference evidence="2 3" key="1">
    <citation type="submission" date="2019-01" db="EMBL/GenBank/DDBJ databases">
        <authorList>
            <person name="Chen W.-M."/>
        </authorList>
    </citation>
    <scope>NUCLEOTIDE SEQUENCE [LARGE SCALE GENOMIC DNA]</scope>
    <source>
        <strain evidence="2 3">TER-1</strain>
    </source>
</reference>
<keyword evidence="2" id="KW-0255">Endonuclease</keyword>
<dbReference type="Proteomes" id="UP000286997">
    <property type="component" value="Unassembled WGS sequence"/>
</dbReference>
<sequence>MLDKGRPMAPAEAYGAIVAADLYTFNTDDPVSVVRAQIRRRCLGLDFPSALATKCFRATNDGRYTLIDHARVVPDQEAPERDDVRSTLAQMLALQHEHEREVRTRVLEALKNLEPSAFERFAGRLLTAYGFEQVVVTRPMRDGGIDGHGQLRIGLTTVSVAFQCKRYRDKPIGPDAVESFRGRTSGRHEQGYYFTTSRFTREAIDAQRRPGAVPIVLFDGERIVDIMFEKAFGVGFRNLRIPELNIDLVLEE</sequence>
<dbReference type="EMBL" id="SACP01000009">
    <property type="protein sequence ID" value="RVU18494.1"/>
    <property type="molecule type" value="Genomic_DNA"/>
</dbReference>
<comment type="caution">
    <text evidence="2">The sequence shown here is derived from an EMBL/GenBank/DDBJ whole genome shotgun (WGS) entry which is preliminary data.</text>
</comment>
<dbReference type="InterPro" id="IPR011335">
    <property type="entry name" value="Restrct_endonuc-II-like"/>
</dbReference>
<proteinExistence type="predicted"/>
<dbReference type="GO" id="GO:0015666">
    <property type="term" value="F:restriction endodeoxyribonuclease activity"/>
    <property type="evidence" value="ECO:0007669"/>
    <property type="project" value="TreeGrafter"/>
</dbReference>
<keyword evidence="2" id="KW-0540">Nuclease</keyword>
<dbReference type="RefSeq" id="WP_127729019.1">
    <property type="nucleotide sequence ID" value="NZ_SACP01000009.1"/>
</dbReference>
<dbReference type="InterPro" id="IPR011856">
    <property type="entry name" value="tRNA_endonuc-like_dom_sf"/>
</dbReference>
<dbReference type="GO" id="GO:0003677">
    <property type="term" value="F:DNA binding"/>
    <property type="evidence" value="ECO:0007669"/>
    <property type="project" value="InterPro"/>
</dbReference>
<dbReference type="OrthoDB" id="9781481at2"/>
<dbReference type="PANTHER" id="PTHR30015:SF7">
    <property type="entry name" value="TYPE IV METHYL-DIRECTED RESTRICTION ENZYME ECOKMRR"/>
    <property type="match status" value="1"/>
</dbReference>
<keyword evidence="2" id="KW-0378">Hydrolase</keyword>
<dbReference type="InterPro" id="IPR007560">
    <property type="entry name" value="Restrct_endonuc_IV_Mrr"/>
</dbReference>
<accession>A0A437P8B5</accession>
<feature type="domain" description="Restriction endonuclease type IV Mrr" evidence="1">
    <location>
        <begin position="110"/>
        <end position="227"/>
    </location>
</feature>
<evidence type="ECO:0000259" key="1">
    <source>
        <dbReference type="Pfam" id="PF04471"/>
    </source>
</evidence>